<dbReference type="PROSITE" id="PS50893">
    <property type="entry name" value="ABC_TRANSPORTER_2"/>
    <property type="match status" value="1"/>
</dbReference>
<dbReference type="SUPFAM" id="SSF52540">
    <property type="entry name" value="P-loop containing nucleoside triphosphate hydrolases"/>
    <property type="match status" value="1"/>
</dbReference>
<evidence type="ECO:0000313" key="9">
    <source>
        <dbReference type="Proteomes" id="UP000187499"/>
    </source>
</evidence>
<dbReference type="PANTHER" id="PTHR42788">
    <property type="entry name" value="TAURINE IMPORT ATP-BINDING PROTEIN-RELATED"/>
    <property type="match status" value="1"/>
</dbReference>
<dbReference type="InterPro" id="IPR003593">
    <property type="entry name" value="AAA+_ATPase"/>
</dbReference>
<organism evidence="8 9">
    <name type="scientific">Companilactobacillus allii</name>
    <dbReference type="NCBI Taxonomy" id="1847728"/>
    <lineage>
        <taxon>Bacteria</taxon>
        <taxon>Bacillati</taxon>
        <taxon>Bacillota</taxon>
        <taxon>Bacilli</taxon>
        <taxon>Lactobacillales</taxon>
        <taxon>Lactobacillaceae</taxon>
        <taxon>Companilactobacillus</taxon>
    </lineage>
</organism>
<dbReference type="SMART" id="SM00382">
    <property type="entry name" value="AAA"/>
    <property type="match status" value="1"/>
</dbReference>
<dbReference type="InterPro" id="IPR003439">
    <property type="entry name" value="ABC_transporter-like_ATP-bd"/>
</dbReference>
<keyword evidence="5 8" id="KW-0067">ATP-binding</keyword>
<dbReference type="GO" id="GO:0005524">
    <property type="term" value="F:ATP binding"/>
    <property type="evidence" value="ECO:0007669"/>
    <property type="project" value="UniProtKB-KW"/>
</dbReference>
<evidence type="ECO:0000256" key="6">
    <source>
        <dbReference type="ARBA" id="ARBA00023136"/>
    </source>
</evidence>
<dbReference type="InterPro" id="IPR027417">
    <property type="entry name" value="P-loop_NTPase"/>
</dbReference>
<keyword evidence="2" id="KW-0813">Transport</keyword>
<evidence type="ECO:0000259" key="7">
    <source>
        <dbReference type="PROSITE" id="PS50893"/>
    </source>
</evidence>
<keyword evidence="4" id="KW-0547">Nucleotide-binding</keyword>
<name>A0A1P8Q5V4_9LACO</name>
<dbReference type="InterPro" id="IPR017871">
    <property type="entry name" value="ABC_transporter-like_CS"/>
</dbReference>
<evidence type="ECO:0000256" key="5">
    <source>
        <dbReference type="ARBA" id="ARBA00022840"/>
    </source>
</evidence>
<gene>
    <name evidence="8" type="ORF">BTM29_11810</name>
</gene>
<reference evidence="9" key="1">
    <citation type="submission" date="2016-12" db="EMBL/GenBank/DDBJ databases">
        <authorList>
            <person name="Jung M.Y."/>
            <person name="Lee S.H."/>
        </authorList>
    </citation>
    <scope>NUCLEOTIDE SEQUENCE [LARGE SCALE GENOMIC DNA]</scope>
    <source>
        <strain evidence="9">WiKim39</strain>
    </source>
</reference>
<dbReference type="EMBL" id="CP019323">
    <property type="protein sequence ID" value="APX73193.1"/>
    <property type="molecule type" value="Genomic_DNA"/>
</dbReference>
<dbReference type="PANTHER" id="PTHR42788:SF7">
    <property type="entry name" value="NITRATE ABC TRANSPORTER ATP-BINDING PROTEIN"/>
    <property type="match status" value="1"/>
</dbReference>
<feature type="domain" description="ABC transporter" evidence="7">
    <location>
        <begin position="10"/>
        <end position="257"/>
    </location>
</feature>
<evidence type="ECO:0000256" key="3">
    <source>
        <dbReference type="ARBA" id="ARBA00022475"/>
    </source>
</evidence>
<comment type="subcellular location">
    <subcellularLocation>
        <location evidence="1">Cell membrane</location>
        <topology evidence="1">Peripheral membrane protein</topology>
    </subcellularLocation>
</comment>
<accession>A0A1P8Q5V4</accession>
<dbReference type="Pfam" id="PF00005">
    <property type="entry name" value="ABC_tran"/>
    <property type="match status" value="1"/>
</dbReference>
<dbReference type="Gene3D" id="3.40.50.300">
    <property type="entry name" value="P-loop containing nucleotide triphosphate hydrolases"/>
    <property type="match status" value="1"/>
</dbReference>
<keyword evidence="6" id="KW-0472">Membrane</keyword>
<keyword evidence="9" id="KW-1185">Reference proteome</keyword>
<dbReference type="OrthoDB" id="9776369at2"/>
<dbReference type="GO" id="GO:0016887">
    <property type="term" value="F:ATP hydrolysis activity"/>
    <property type="evidence" value="ECO:0007669"/>
    <property type="project" value="InterPro"/>
</dbReference>
<sequence>MDKAKKSEILVVKNLQKVFFPGTENEKHILKNINLKIYNGDFISVIGNNGAGKSTLLNTIAGTLSADAGEIDLDNHNIVNKSIAYRARFMSRVFQDPKMGTAGDLSVAENLVLAQKHTHTASLHRFKTADKWVEFKKLLKTLNMGLENRLETQVKYLSGGQRQALSLLMATLSKPDLLLLDEHTAALDPKTSFDVMDITQSIVQREKLTTMMITHKMSDALKYGNRLIMVQDGQIKLDVSGLDKENLKSEELIQLFQE</sequence>
<proteinExistence type="predicted"/>
<protein>
    <submittedName>
        <fullName evidence="8">ABC transporter ATP-binding protein</fullName>
    </submittedName>
</protein>
<dbReference type="Proteomes" id="UP000187499">
    <property type="component" value="Chromosome"/>
</dbReference>
<dbReference type="PROSITE" id="PS00211">
    <property type="entry name" value="ABC_TRANSPORTER_1"/>
    <property type="match status" value="1"/>
</dbReference>
<dbReference type="STRING" id="1847728.BTM29_11810"/>
<dbReference type="RefSeq" id="WP_076618194.1">
    <property type="nucleotide sequence ID" value="NZ_CP019323.1"/>
</dbReference>
<keyword evidence="3" id="KW-1003">Cell membrane</keyword>
<dbReference type="GO" id="GO:0005886">
    <property type="term" value="C:plasma membrane"/>
    <property type="evidence" value="ECO:0007669"/>
    <property type="project" value="UniProtKB-SubCell"/>
</dbReference>
<evidence type="ECO:0000313" key="8">
    <source>
        <dbReference type="EMBL" id="APX73193.1"/>
    </source>
</evidence>
<dbReference type="InterPro" id="IPR050166">
    <property type="entry name" value="ABC_transporter_ATP-bind"/>
</dbReference>
<evidence type="ECO:0000256" key="2">
    <source>
        <dbReference type="ARBA" id="ARBA00022448"/>
    </source>
</evidence>
<dbReference type="AlphaFoldDB" id="A0A1P8Q5V4"/>
<evidence type="ECO:0000256" key="1">
    <source>
        <dbReference type="ARBA" id="ARBA00004202"/>
    </source>
</evidence>
<evidence type="ECO:0000256" key="4">
    <source>
        <dbReference type="ARBA" id="ARBA00022741"/>
    </source>
</evidence>
<dbReference type="KEGG" id="lalw:BTM29_11810"/>